<comment type="caution">
    <text evidence="1">The sequence shown here is derived from an EMBL/GenBank/DDBJ whole genome shotgun (WGS) entry which is preliminary data.</text>
</comment>
<protein>
    <submittedName>
        <fullName evidence="1">Uncharacterized protein</fullName>
    </submittedName>
</protein>
<organism evidence="1 2">
    <name type="scientific">Fusarium zealandicum</name>
    <dbReference type="NCBI Taxonomy" id="1053134"/>
    <lineage>
        <taxon>Eukaryota</taxon>
        <taxon>Fungi</taxon>
        <taxon>Dikarya</taxon>
        <taxon>Ascomycota</taxon>
        <taxon>Pezizomycotina</taxon>
        <taxon>Sordariomycetes</taxon>
        <taxon>Hypocreomycetidae</taxon>
        <taxon>Hypocreales</taxon>
        <taxon>Nectriaceae</taxon>
        <taxon>Fusarium</taxon>
        <taxon>Fusarium staphyleae species complex</taxon>
    </lineage>
</organism>
<dbReference type="EMBL" id="JABEYC010001008">
    <property type="protein sequence ID" value="KAF4970649.1"/>
    <property type="molecule type" value="Genomic_DNA"/>
</dbReference>
<evidence type="ECO:0000313" key="2">
    <source>
        <dbReference type="Proteomes" id="UP000635477"/>
    </source>
</evidence>
<evidence type="ECO:0000313" key="1">
    <source>
        <dbReference type="EMBL" id="KAF4970649.1"/>
    </source>
</evidence>
<dbReference type="Proteomes" id="UP000635477">
    <property type="component" value="Unassembled WGS sequence"/>
</dbReference>
<name>A0A8H4U6W6_9HYPO</name>
<accession>A0A8H4U6W6</accession>
<sequence length="155" mass="17304">MLMSTMIDIPRSSYSVFLKEFHGDAGAIRGRVCDMHVERVSAKIQGKRQSNRQRLQLLSERDKHYWQHWYPDWAVVFPRANGAGRGGCVLAEDGATGVTAGDGQDRLGSAQRTHRKKLPKRMPKLHFVMAAPRNVVPAVEADDGRRVSGRDDPPG</sequence>
<gene>
    <name evidence="1" type="ORF">FZEAL_9994</name>
</gene>
<reference evidence="1" key="1">
    <citation type="journal article" date="2020" name="BMC Genomics">
        <title>Correction to: Identification and distribution of gene clusters required for synthesis of sphingolipid metabolism inhibitors in diverse species of the filamentous fungus Fusarium.</title>
        <authorList>
            <person name="Kim H.S."/>
            <person name="Lohmar J.M."/>
            <person name="Busman M."/>
            <person name="Brown D.W."/>
            <person name="Naumann T.A."/>
            <person name="Divon H.H."/>
            <person name="Lysoe E."/>
            <person name="Uhlig S."/>
            <person name="Proctor R.H."/>
        </authorList>
    </citation>
    <scope>NUCLEOTIDE SEQUENCE</scope>
    <source>
        <strain evidence="1">NRRL 22465</strain>
    </source>
</reference>
<dbReference type="AlphaFoldDB" id="A0A8H4U6W6"/>
<keyword evidence="2" id="KW-1185">Reference proteome</keyword>
<reference evidence="1" key="2">
    <citation type="submission" date="2020-05" db="EMBL/GenBank/DDBJ databases">
        <authorList>
            <person name="Kim H.-S."/>
            <person name="Proctor R.H."/>
            <person name="Brown D.W."/>
        </authorList>
    </citation>
    <scope>NUCLEOTIDE SEQUENCE</scope>
    <source>
        <strain evidence="1">NRRL 22465</strain>
    </source>
</reference>
<proteinExistence type="predicted"/>